<accession>A0ABS8UWZ8</accession>
<name>A0ABS8UWZ8_DATST</name>
<proteinExistence type="predicted"/>
<dbReference type="Proteomes" id="UP000823775">
    <property type="component" value="Unassembled WGS sequence"/>
</dbReference>
<dbReference type="EMBL" id="JACEIK010002894">
    <property type="protein sequence ID" value="MCD9639365.1"/>
    <property type="molecule type" value="Genomic_DNA"/>
</dbReference>
<evidence type="ECO:0000256" key="1">
    <source>
        <dbReference type="SAM" id="MobiDB-lite"/>
    </source>
</evidence>
<reference evidence="2 3" key="1">
    <citation type="journal article" date="2021" name="BMC Genomics">
        <title>Datura genome reveals duplications of psychoactive alkaloid biosynthetic genes and high mutation rate following tissue culture.</title>
        <authorList>
            <person name="Rajewski A."/>
            <person name="Carter-House D."/>
            <person name="Stajich J."/>
            <person name="Litt A."/>
        </authorList>
    </citation>
    <scope>NUCLEOTIDE SEQUENCE [LARGE SCALE GENOMIC DNA]</scope>
    <source>
        <strain evidence="2">AR-01</strain>
    </source>
</reference>
<feature type="region of interest" description="Disordered" evidence="1">
    <location>
        <begin position="46"/>
        <end position="66"/>
    </location>
</feature>
<evidence type="ECO:0000313" key="2">
    <source>
        <dbReference type="EMBL" id="MCD9639365.1"/>
    </source>
</evidence>
<organism evidence="2 3">
    <name type="scientific">Datura stramonium</name>
    <name type="common">Jimsonweed</name>
    <name type="synonym">Common thornapple</name>
    <dbReference type="NCBI Taxonomy" id="4076"/>
    <lineage>
        <taxon>Eukaryota</taxon>
        <taxon>Viridiplantae</taxon>
        <taxon>Streptophyta</taxon>
        <taxon>Embryophyta</taxon>
        <taxon>Tracheophyta</taxon>
        <taxon>Spermatophyta</taxon>
        <taxon>Magnoliopsida</taxon>
        <taxon>eudicotyledons</taxon>
        <taxon>Gunneridae</taxon>
        <taxon>Pentapetalae</taxon>
        <taxon>asterids</taxon>
        <taxon>lamiids</taxon>
        <taxon>Solanales</taxon>
        <taxon>Solanaceae</taxon>
        <taxon>Solanoideae</taxon>
        <taxon>Datureae</taxon>
        <taxon>Datura</taxon>
    </lineage>
</organism>
<feature type="non-terminal residue" evidence="2">
    <location>
        <position position="66"/>
    </location>
</feature>
<feature type="non-terminal residue" evidence="2">
    <location>
        <position position="1"/>
    </location>
</feature>
<comment type="caution">
    <text evidence="2">The sequence shown here is derived from an EMBL/GenBank/DDBJ whole genome shotgun (WGS) entry which is preliminary data.</text>
</comment>
<evidence type="ECO:0000313" key="3">
    <source>
        <dbReference type="Proteomes" id="UP000823775"/>
    </source>
</evidence>
<gene>
    <name evidence="2" type="ORF">HAX54_023806</name>
</gene>
<sequence length="66" mass="7176">TRNDSHWMTDNFSPILVDSHLIPTTDIEGNIQEPGLISNPLEESITDITPSNLGESVTNGIPSSQE</sequence>
<protein>
    <submittedName>
        <fullName evidence="2">Uncharacterized protein</fullName>
    </submittedName>
</protein>
<keyword evidence="3" id="KW-1185">Reference proteome</keyword>